<keyword evidence="1" id="KW-0732">Signal</keyword>
<gene>
    <name evidence="2" type="ORF">SAMN04487935_1119</name>
</gene>
<dbReference type="RefSeq" id="WP_091392653.1">
    <property type="nucleotide sequence ID" value="NZ_BKAI01000003.1"/>
</dbReference>
<feature type="signal peptide" evidence="1">
    <location>
        <begin position="1"/>
        <end position="21"/>
    </location>
</feature>
<reference evidence="2 3" key="1">
    <citation type="submission" date="2016-10" db="EMBL/GenBank/DDBJ databases">
        <authorList>
            <person name="de Groot N.N."/>
        </authorList>
    </citation>
    <scope>NUCLEOTIDE SEQUENCE [LARGE SCALE GENOMIC DNA]</scope>
    <source>
        <strain evidence="2 3">CGMCC 1.10076</strain>
    </source>
</reference>
<dbReference type="EMBL" id="FNEZ01000002">
    <property type="protein sequence ID" value="SDJ59228.1"/>
    <property type="molecule type" value="Genomic_DNA"/>
</dbReference>
<accession>A0A1G8UZI0</accession>
<proteinExistence type="predicted"/>
<feature type="chain" id="PRO_5011695773" evidence="1">
    <location>
        <begin position="22"/>
        <end position="149"/>
    </location>
</feature>
<protein>
    <submittedName>
        <fullName evidence="2">Uncharacterized protein</fullName>
    </submittedName>
</protein>
<dbReference type="PROSITE" id="PS51257">
    <property type="entry name" value="PROKAR_LIPOPROTEIN"/>
    <property type="match status" value="1"/>
</dbReference>
<evidence type="ECO:0000313" key="3">
    <source>
        <dbReference type="Proteomes" id="UP000199580"/>
    </source>
</evidence>
<keyword evidence="3" id="KW-1185">Reference proteome</keyword>
<name>A0A1G8UZI0_9FLAO</name>
<dbReference type="STRING" id="1128970.SAMN04487935_1119"/>
<organism evidence="2 3">
    <name type="scientific">Flavobacterium noncentrifugens</name>
    <dbReference type="NCBI Taxonomy" id="1128970"/>
    <lineage>
        <taxon>Bacteria</taxon>
        <taxon>Pseudomonadati</taxon>
        <taxon>Bacteroidota</taxon>
        <taxon>Flavobacteriia</taxon>
        <taxon>Flavobacteriales</taxon>
        <taxon>Flavobacteriaceae</taxon>
        <taxon>Flavobacterium</taxon>
    </lineage>
</organism>
<dbReference type="AlphaFoldDB" id="A0A1G8UZI0"/>
<evidence type="ECO:0000256" key="1">
    <source>
        <dbReference type="SAM" id="SignalP"/>
    </source>
</evidence>
<sequence>MKKLKKLFILLIIPIMVISCGSDDDAIKEIIPGPPTGTDVRYKFTVSSADVVTSFKYKSVDGTMESGFFNDVSPLSFSKTIIVQKPFLTKMDLNFQNKTGVDHNYSVEIYVDGVLSDTQVGTVPAPPVVPVNPEVPYPPFSVTKTYLVN</sequence>
<evidence type="ECO:0000313" key="2">
    <source>
        <dbReference type="EMBL" id="SDJ59228.1"/>
    </source>
</evidence>
<dbReference type="Proteomes" id="UP000199580">
    <property type="component" value="Unassembled WGS sequence"/>
</dbReference>